<dbReference type="EMBL" id="QUNG01000003">
    <property type="protein sequence ID" value="REG84924.1"/>
    <property type="molecule type" value="Genomic_DNA"/>
</dbReference>
<feature type="signal peptide" evidence="3">
    <location>
        <begin position="1"/>
        <end position="24"/>
    </location>
</feature>
<evidence type="ECO:0000259" key="7">
    <source>
        <dbReference type="Pfam" id="PF25967"/>
    </source>
</evidence>
<dbReference type="InterPro" id="IPR006143">
    <property type="entry name" value="RND_pump_MFP"/>
</dbReference>
<evidence type="ECO:0000313" key="9">
    <source>
        <dbReference type="Proteomes" id="UP000256542"/>
    </source>
</evidence>
<dbReference type="RefSeq" id="WP_115896807.1">
    <property type="nucleotide sequence ID" value="NZ_QUNG01000003.1"/>
</dbReference>
<dbReference type="Gene3D" id="2.40.30.170">
    <property type="match status" value="1"/>
</dbReference>
<dbReference type="Pfam" id="PF25967">
    <property type="entry name" value="RND-MFP_C"/>
    <property type="match status" value="1"/>
</dbReference>
<proteinExistence type="inferred from homology"/>
<dbReference type="GO" id="GO:0022857">
    <property type="term" value="F:transmembrane transporter activity"/>
    <property type="evidence" value="ECO:0007669"/>
    <property type="project" value="InterPro"/>
</dbReference>
<dbReference type="SUPFAM" id="SSF111369">
    <property type="entry name" value="HlyD-like secretion proteins"/>
    <property type="match status" value="1"/>
</dbReference>
<dbReference type="NCBIfam" id="TIGR01730">
    <property type="entry name" value="RND_mfp"/>
    <property type="match status" value="1"/>
</dbReference>
<evidence type="ECO:0000259" key="6">
    <source>
        <dbReference type="Pfam" id="PF25944"/>
    </source>
</evidence>
<dbReference type="Proteomes" id="UP000256542">
    <property type="component" value="Unassembled WGS sequence"/>
</dbReference>
<dbReference type="Gene3D" id="2.40.50.100">
    <property type="match status" value="1"/>
</dbReference>
<dbReference type="AlphaFoldDB" id="A0A3E0DPP6"/>
<dbReference type="InterPro" id="IPR058626">
    <property type="entry name" value="MdtA-like_b-barrel"/>
</dbReference>
<dbReference type="PROSITE" id="PS51257">
    <property type="entry name" value="PROKAR_LIPOPROTEIN"/>
    <property type="match status" value="1"/>
</dbReference>
<evidence type="ECO:0000313" key="8">
    <source>
        <dbReference type="EMBL" id="REG84924.1"/>
    </source>
</evidence>
<dbReference type="PANTHER" id="PTHR30158:SF3">
    <property type="entry name" value="MULTIDRUG EFFLUX PUMP SUBUNIT ACRA-RELATED"/>
    <property type="match status" value="1"/>
</dbReference>
<evidence type="ECO:0000259" key="5">
    <source>
        <dbReference type="Pfam" id="PF25917"/>
    </source>
</evidence>
<evidence type="ECO:0000256" key="3">
    <source>
        <dbReference type="SAM" id="SignalP"/>
    </source>
</evidence>
<dbReference type="Pfam" id="PF25876">
    <property type="entry name" value="HH_MFP_RND"/>
    <property type="match status" value="1"/>
</dbReference>
<dbReference type="InterPro" id="IPR058624">
    <property type="entry name" value="MdtA-like_HH"/>
</dbReference>
<reference evidence="8 9" key="1">
    <citation type="submission" date="2018-08" db="EMBL/GenBank/DDBJ databases">
        <title>Genomic Encyclopedia of Type Strains, Phase III (KMG-III): the genomes of soil and plant-associated and newly described type strains.</title>
        <authorList>
            <person name="Whitman W."/>
        </authorList>
    </citation>
    <scope>NUCLEOTIDE SEQUENCE [LARGE SCALE GENOMIC DNA]</scope>
    <source>
        <strain evidence="8 9">CECT 7375</strain>
    </source>
</reference>
<dbReference type="InterPro" id="IPR058625">
    <property type="entry name" value="MdtA-like_BSH"/>
</dbReference>
<name>A0A3E0DPP6_9GAMM</name>
<keyword evidence="3" id="KW-0732">Signal</keyword>
<dbReference type="FunFam" id="2.40.420.20:FF:000001">
    <property type="entry name" value="Efflux RND transporter periplasmic adaptor subunit"/>
    <property type="match status" value="1"/>
</dbReference>
<organism evidence="8 9">
    <name type="scientific">Marinomonas pollencensis</name>
    <dbReference type="NCBI Taxonomy" id="491954"/>
    <lineage>
        <taxon>Bacteria</taxon>
        <taxon>Pseudomonadati</taxon>
        <taxon>Pseudomonadota</taxon>
        <taxon>Gammaproteobacteria</taxon>
        <taxon>Oceanospirillales</taxon>
        <taxon>Oceanospirillaceae</taxon>
        <taxon>Marinomonas</taxon>
    </lineage>
</organism>
<dbReference type="PANTHER" id="PTHR30158">
    <property type="entry name" value="ACRA/E-RELATED COMPONENT OF DRUG EFFLUX TRANSPORTER"/>
    <property type="match status" value="1"/>
</dbReference>
<evidence type="ECO:0000259" key="4">
    <source>
        <dbReference type="Pfam" id="PF25876"/>
    </source>
</evidence>
<comment type="similarity">
    <text evidence="2">Belongs to the membrane fusion protein (MFP) (TC 8.A.1) family.</text>
</comment>
<comment type="caution">
    <text evidence="8">The sequence shown here is derived from an EMBL/GenBank/DDBJ whole genome shotgun (WGS) entry which is preliminary data.</text>
</comment>
<feature type="domain" description="Multidrug resistance protein MdtA-like alpha-helical hairpin" evidence="4">
    <location>
        <begin position="102"/>
        <end position="172"/>
    </location>
</feature>
<gene>
    <name evidence="8" type="ORF">DFP81_103122</name>
</gene>
<comment type="subcellular location">
    <subcellularLocation>
        <location evidence="1">Cell inner membrane</location>
        <topology evidence="1">Lipid-anchor</topology>
    </subcellularLocation>
</comment>
<dbReference type="OrthoDB" id="9800613at2"/>
<feature type="domain" description="Multidrug resistance protein MdtA-like beta-barrel" evidence="6">
    <location>
        <begin position="209"/>
        <end position="295"/>
    </location>
</feature>
<protein>
    <submittedName>
        <fullName evidence="8">Membrane fusion protein (Multidrug efflux system)</fullName>
    </submittedName>
</protein>
<feature type="chain" id="PRO_5017625333" evidence="3">
    <location>
        <begin position="25"/>
        <end position="395"/>
    </location>
</feature>
<dbReference type="Pfam" id="PF25917">
    <property type="entry name" value="BSH_RND"/>
    <property type="match status" value="1"/>
</dbReference>
<dbReference type="InterPro" id="IPR058627">
    <property type="entry name" value="MdtA-like_C"/>
</dbReference>
<dbReference type="GO" id="GO:0046677">
    <property type="term" value="P:response to antibiotic"/>
    <property type="evidence" value="ECO:0007669"/>
    <property type="project" value="TreeGrafter"/>
</dbReference>
<dbReference type="GO" id="GO:0005886">
    <property type="term" value="C:plasma membrane"/>
    <property type="evidence" value="ECO:0007669"/>
    <property type="project" value="UniProtKB-SubCell"/>
</dbReference>
<sequence>MLSKFKYASGALLIMLLAGCEEQASTNAAAPQAPKVEVGIVVVAPQEVVLTTELPGRTASSLVAEIRPQVGGIVQKRLFQEGQDVKEGQPLYQLDDSTYVATYNQAQADLDSSVASLKSAELTYNRYKVLRKQNNVSQSDLDDVYAAYLEAVASEKKAKAAVESAKIDLEHTKVRSPISGRIGISEVTVGALVTASQTSIMATVRSLDPIYVDLSQTSLDQLNKRNLLNEPNITQGDNKVSLVLEDGTIYEHQGVLKAREVSVDESTGSVTLRAEFPNPDDKLLPGMFVRGEVNEAVDSAAIIVPQQGVFRNVKGQAVAYVVGKDNKIEERILSTERTFGNQWLVTSGLAAGDKVVVQGTSKVRIGSEVTYVPLQFDSKTDTMKEISASEASSSN</sequence>
<keyword evidence="9" id="KW-1185">Reference proteome</keyword>
<dbReference type="Pfam" id="PF25944">
    <property type="entry name" value="Beta-barrel_RND"/>
    <property type="match status" value="1"/>
</dbReference>
<accession>A0A3E0DPP6</accession>
<evidence type="ECO:0000256" key="1">
    <source>
        <dbReference type="ARBA" id="ARBA00004519"/>
    </source>
</evidence>
<feature type="domain" description="Multidrug resistance protein MdtA-like C-terminal permuted SH3" evidence="7">
    <location>
        <begin position="301"/>
        <end position="360"/>
    </location>
</feature>
<evidence type="ECO:0000256" key="2">
    <source>
        <dbReference type="ARBA" id="ARBA00009477"/>
    </source>
</evidence>
<dbReference type="Gene3D" id="2.40.420.20">
    <property type="match status" value="1"/>
</dbReference>
<feature type="domain" description="Multidrug resistance protein MdtA-like barrel-sandwich hybrid" evidence="5">
    <location>
        <begin position="63"/>
        <end position="204"/>
    </location>
</feature>
<dbReference type="Gene3D" id="1.10.287.470">
    <property type="entry name" value="Helix hairpin bin"/>
    <property type="match status" value="1"/>
</dbReference>